<sequence>MSNRKKSEQQKMVEKVPIRISVNGIKGKSIITKLITNILMEAGYKVIGKTLEKSESNDELTIIKNAVDLEVEALVCESADVKSDSKKISKFKKLDENIVVITDISEDYVDIDDSIVRSFADIIPYEGYLITINSNYVNYFRKIAGERDTKVTVADTSKITAEYLSLFDDVSVENIAIAIAVGQVLKIDEKTCLRGMADIDISL</sequence>
<proteinExistence type="predicted"/>
<dbReference type="Proteomes" id="UP001196301">
    <property type="component" value="Unassembled WGS sequence"/>
</dbReference>
<organism evidence="1 2">
    <name type="scientific">Intestinibacter bartlettii</name>
    <dbReference type="NCBI Taxonomy" id="261299"/>
    <lineage>
        <taxon>Bacteria</taxon>
        <taxon>Bacillati</taxon>
        <taxon>Bacillota</taxon>
        <taxon>Clostridia</taxon>
        <taxon>Peptostreptococcales</taxon>
        <taxon>Peptostreptococcaceae</taxon>
        <taxon>Intestinibacter</taxon>
    </lineage>
</organism>
<dbReference type="RefSeq" id="WP_216569655.1">
    <property type="nucleotide sequence ID" value="NZ_JAHLOQ010000021.1"/>
</dbReference>
<evidence type="ECO:0000313" key="2">
    <source>
        <dbReference type="Proteomes" id="UP001196301"/>
    </source>
</evidence>
<evidence type="ECO:0000313" key="1">
    <source>
        <dbReference type="EMBL" id="MBU5336480.1"/>
    </source>
</evidence>
<accession>A0ABS6DXB8</accession>
<protein>
    <submittedName>
        <fullName evidence="1">Uncharacterized protein</fullName>
    </submittedName>
</protein>
<reference evidence="1 2" key="1">
    <citation type="submission" date="2021-06" db="EMBL/GenBank/DDBJ databases">
        <authorList>
            <person name="Sun Q."/>
            <person name="Li D."/>
        </authorList>
    </citation>
    <scope>NUCLEOTIDE SEQUENCE [LARGE SCALE GENOMIC DNA]</scope>
    <source>
        <strain evidence="1 2">N19</strain>
    </source>
</reference>
<dbReference type="EMBL" id="JAHLOQ010000021">
    <property type="protein sequence ID" value="MBU5336480.1"/>
    <property type="molecule type" value="Genomic_DNA"/>
</dbReference>
<comment type="caution">
    <text evidence="1">The sequence shown here is derived from an EMBL/GenBank/DDBJ whole genome shotgun (WGS) entry which is preliminary data.</text>
</comment>
<gene>
    <name evidence="1" type="ORF">KQI20_08520</name>
</gene>
<name>A0ABS6DXB8_9FIRM</name>
<keyword evidence="2" id="KW-1185">Reference proteome</keyword>